<accession>A0A848F8Z2</accession>
<keyword evidence="3" id="KW-0808">Transferase</keyword>
<keyword evidence="3" id="KW-0012">Acyltransferase</keyword>
<dbReference type="GO" id="GO:0016020">
    <property type="term" value="C:membrane"/>
    <property type="evidence" value="ECO:0007669"/>
    <property type="project" value="TreeGrafter"/>
</dbReference>
<reference evidence="3 4" key="1">
    <citation type="submission" date="2020-04" db="EMBL/GenBank/DDBJ databases">
        <title>Azohydromonas sp. isolated from soil.</title>
        <authorList>
            <person name="Dahal R.H."/>
        </authorList>
    </citation>
    <scope>NUCLEOTIDE SEQUENCE [LARGE SCALE GENOMIC DNA]</scope>
    <source>
        <strain evidence="3 4">G-1-1-14</strain>
    </source>
</reference>
<feature type="transmembrane region" description="Helical" evidence="1">
    <location>
        <begin position="320"/>
        <end position="341"/>
    </location>
</feature>
<dbReference type="InterPro" id="IPR002656">
    <property type="entry name" value="Acyl_transf_3_dom"/>
</dbReference>
<feature type="transmembrane region" description="Helical" evidence="1">
    <location>
        <begin position="278"/>
        <end position="299"/>
    </location>
</feature>
<feature type="transmembrane region" description="Helical" evidence="1">
    <location>
        <begin position="219"/>
        <end position="239"/>
    </location>
</feature>
<dbReference type="AlphaFoldDB" id="A0A848F8Z2"/>
<evidence type="ECO:0000313" key="3">
    <source>
        <dbReference type="EMBL" id="NML16607.1"/>
    </source>
</evidence>
<dbReference type="Pfam" id="PF01757">
    <property type="entry name" value="Acyl_transf_3"/>
    <property type="match status" value="1"/>
</dbReference>
<evidence type="ECO:0000313" key="4">
    <source>
        <dbReference type="Proteomes" id="UP000574067"/>
    </source>
</evidence>
<dbReference type="GO" id="GO:0000271">
    <property type="term" value="P:polysaccharide biosynthetic process"/>
    <property type="evidence" value="ECO:0007669"/>
    <property type="project" value="TreeGrafter"/>
</dbReference>
<feature type="transmembrane region" description="Helical" evidence="1">
    <location>
        <begin position="180"/>
        <end position="199"/>
    </location>
</feature>
<gene>
    <name evidence="3" type="ORF">HHL10_16615</name>
</gene>
<keyword evidence="4" id="KW-1185">Reference proteome</keyword>
<dbReference type="PANTHER" id="PTHR23028">
    <property type="entry name" value="ACETYLTRANSFERASE"/>
    <property type="match status" value="1"/>
</dbReference>
<feature type="transmembrane region" description="Helical" evidence="1">
    <location>
        <begin position="251"/>
        <end position="272"/>
    </location>
</feature>
<feature type="transmembrane region" description="Helical" evidence="1">
    <location>
        <begin position="101"/>
        <end position="119"/>
    </location>
</feature>
<dbReference type="RefSeq" id="WP_169161513.1">
    <property type="nucleotide sequence ID" value="NZ_JABBFW010000011.1"/>
</dbReference>
<dbReference type="Proteomes" id="UP000574067">
    <property type="component" value="Unassembled WGS sequence"/>
</dbReference>
<dbReference type="EMBL" id="JABBFW010000011">
    <property type="protein sequence ID" value="NML16607.1"/>
    <property type="molecule type" value="Genomic_DNA"/>
</dbReference>
<evidence type="ECO:0000256" key="1">
    <source>
        <dbReference type="SAM" id="Phobius"/>
    </source>
</evidence>
<feature type="domain" description="Acyltransferase 3" evidence="2">
    <location>
        <begin position="12"/>
        <end position="364"/>
    </location>
</feature>
<comment type="caution">
    <text evidence="3">The sequence shown here is derived from an EMBL/GenBank/DDBJ whole genome shotgun (WGS) entry which is preliminary data.</text>
</comment>
<name>A0A848F8Z2_9BURK</name>
<keyword evidence="1" id="KW-0812">Transmembrane</keyword>
<evidence type="ECO:0000259" key="2">
    <source>
        <dbReference type="Pfam" id="PF01757"/>
    </source>
</evidence>
<dbReference type="InterPro" id="IPR050879">
    <property type="entry name" value="Acyltransferase_3"/>
</dbReference>
<proteinExistence type="predicted"/>
<sequence>MGANKSGALHLDFLDGIRGLAALYVVLHHVWLGAYGRFTASPLCSICLDAPWWTQWLRWGHLAVVVFIVVSGFSLGLAPLKNDFRFPGGFKDYIHRRAVRIVPPYWVALLFSCLVAIYFTGSYTGVVVDARAVLAHLFLVNNVVDSAKPNGVFWSIAVEWQIYFLFPLLLLACRWLSLRAMLIGTVALVLLTFTVAIQHERIAALLGLPAGSLAVLAKLLYFRPHFLALFAFGVAAAHVHVGRAEGPRLPWGPLGTLLTTVTLALLWLVPTASFEREFIWIDLLTGMSTAAVLAGFAQRRSTVARLLGSRLPGWLGQSSYSLYLIHAPILEIILLGVLLPLGLGANALFLLALLVIVPVCVLAARGFWRVFELPFMRHRTLHGLRSAFLRWRAAA</sequence>
<organism evidence="3 4">
    <name type="scientific">Azohydromonas caseinilytica</name>
    <dbReference type="NCBI Taxonomy" id="2728836"/>
    <lineage>
        <taxon>Bacteria</taxon>
        <taxon>Pseudomonadati</taxon>
        <taxon>Pseudomonadota</taxon>
        <taxon>Betaproteobacteria</taxon>
        <taxon>Burkholderiales</taxon>
        <taxon>Sphaerotilaceae</taxon>
        <taxon>Azohydromonas</taxon>
    </lineage>
</organism>
<protein>
    <submittedName>
        <fullName evidence="3">Acyltransferase</fullName>
    </submittedName>
</protein>
<dbReference type="PANTHER" id="PTHR23028:SF53">
    <property type="entry name" value="ACYL_TRANSF_3 DOMAIN-CONTAINING PROTEIN"/>
    <property type="match status" value="1"/>
</dbReference>
<feature type="transmembrane region" description="Helical" evidence="1">
    <location>
        <begin position="152"/>
        <end position="173"/>
    </location>
</feature>
<feature type="transmembrane region" description="Helical" evidence="1">
    <location>
        <begin position="59"/>
        <end position="80"/>
    </location>
</feature>
<feature type="transmembrane region" description="Helical" evidence="1">
    <location>
        <begin position="347"/>
        <end position="368"/>
    </location>
</feature>
<keyword evidence="1" id="KW-1133">Transmembrane helix</keyword>
<dbReference type="GO" id="GO:0016747">
    <property type="term" value="F:acyltransferase activity, transferring groups other than amino-acyl groups"/>
    <property type="evidence" value="ECO:0007669"/>
    <property type="project" value="InterPro"/>
</dbReference>
<keyword evidence="1" id="KW-0472">Membrane</keyword>